<dbReference type="Proteomes" id="UP000680158">
    <property type="component" value="Unassembled WGS sequence"/>
</dbReference>
<name>A0A941DDM9_9BURK</name>
<proteinExistence type="predicted"/>
<comment type="caution">
    <text evidence="1">The sequence shown here is derived from an EMBL/GenBank/DDBJ whole genome shotgun (WGS) entry which is preliminary data.</text>
</comment>
<reference evidence="1 2" key="1">
    <citation type="submission" date="2021-04" db="EMBL/GenBank/DDBJ databases">
        <title>novel species isolated from subtropical streams in China.</title>
        <authorList>
            <person name="Lu H."/>
        </authorList>
    </citation>
    <scope>NUCLEOTIDE SEQUENCE [LARGE SCALE GENOMIC DNA]</scope>
    <source>
        <strain evidence="1 2">BYS107W</strain>
    </source>
</reference>
<dbReference type="RefSeq" id="WP_212683638.1">
    <property type="nucleotide sequence ID" value="NZ_JAGSPM010000003.1"/>
</dbReference>
<dbReference type="AlphaFoldDB" id="A0A941DDM9"/>
<dbReference type="InterPro" id="IPR021332">
    <property type="entry name" value="DUF2944"/>
</dbReference>
<protein>
    <submittedName>
        <fullName evidence="1">DUF2946 family protein</fullName>
    </submittedName>
</protein>
<organism evidence="1 2">
    <name type="scientific">Undibacterium baiyunense</name>
    <dbReference type="NCBI Taxonomy" id="2828731"/>
    <lineage>
        <taxon>Bacteria</taxon>
        <taxon>Pseudomonadati</taxon>
        <taxon>Pseudomonadota</taxon>
        <taxon>Betaproteobacteria</taxon>
        <taxon>Burkholderiales</taxon>
        <taxon>Oxalobacteraceae</taxon>
        <taxon>Undibacterium</taxon>
    </lineage>
</organism>
<keyword evidence="2" id="KW-1185">Reference proteome</keyword>
<evidence type="ECO:0000313" key="2">
    <source>
        <dbReference type="Proteomes" id="UP000680158"/>
    </source>
</evidence>
<gene>
    <name evidence="1" type="ORF">KDM92_06820</name>
</gene>
<accession>A0A941DDM9</accession>
<evidence type="ECO:0000313" key="1">
    <source>
        <dbReference type="EMBL" id="MBR7746290.1"/>
    </source>
</evidence>
<sequence length="208" mass="23819">MDDIVLAAMAKWPNIPHCYGWLSLDARGNWRMRDERAQALNLPGDVIRNPTLQNFINRNYLCDDDGNWYFQNGPQKVYVNLAATPYIAQILPDQTWRLHTGQIMPPATRVWMLDDGNIACQADQFLCQLDDRDIGLFLETLTENQQTLAEERLLELMEASAETALEFTITARVADREVKLEKSDLISLMRDAAYCRQPGLTSFRHSLA</sequence>
<dbReference type="Pfam" id="PF11161">
    <property type="entry name" value="DUF2944"/>
    <property type="match status" value="1"/>
</dbReference>
<dbReference type="EMBL" id="JAGSPM010000003">
    <property type="protein sequence ID" value="MBR7746290.1"/>
    <property type="molecule type" value="Genomic_DNA"/>
</dbReference>